<dbReference type="GO" id="GO:0030170">
    <property type="term" value="F:pyridoxal phosphate binding"/>
    <property type="evidence" value="ECO:0007669"/>
    <property type="project" value="InterPro"/>
</dbReference>
<dbReference type="CDD" id="cd00609">
    <property type="entry name" value="AAT_like"/>
    <property type="match status" value="1"/>
</dbReference>
<organism evidence="7 8">
    <name type="scientific">Acetivibrio ethanolgignens</name>
    <dbReference type="NCBI Taxonomy" id="290052"/>
    <lineage>
        <taxon>Bacteria</taxon>
        <taxon>Bacillati</taxon>
        <taxon>Bacillota</taxon>
        <taxon>Clostridia</taxon>
        <taxon>Eubacteriales</taxon>
        <taxon>Oscillospiraceae</taxon>
        <taxon>Acetivibrio</taxon>
    </lineage>
</organism>
<dbReference type="OrthoDB" id="9802872at2"/>
<reference evidence="7 8" key="1">
    <citation type="submission" date="2015-11" db="EMBL/GenBank/DDBJ databases">
        <title>Butyribacter intestini gen. nov., sp. nov., a butyric acid-producing bacterium of the family Lachnospiraceae isolated from the human faeces.</title>
        <authorList>
            <person name="Zou Y."/>
            <person name="Xue W."/>
            <person name="Luo G."/>
            <person name="Lv M."/>
        </authorList>
    </citation>
    <scope>NUCLEOTIDE SEQUENCE [LARGE SCALE GENOMIC DNA]</scope>
    <source>
        <strain evidence="7 8">ACET-33324</strain>
    </source>
</reference>
<dbReference type="Gene3D" id="3.40.640.10">
    <property type="entry name" value="Type I PLP-dependent aspartate aminotransferase-like (Major domain)"/>
    <property type="match status" value="1"/>
</dbReference>
<dbReference type="Gene3D" id="3.90.1150.10">
    <property type="entry name" value="Aspartate Aminotransferase, domain 1"/>
    <property type="match status" value="1"/>
</dbReference>
<dbReference type="InterPro" id="IPR015424">
    <property type="entry name" value="PyrdxlP-dep_Trfase"/>
</dbReference>
<dbReference type="EC" id="4.4.1.13" evidence="2"/>
<feature type="domain" description="Aminotransferase class I/classII large" evidence="6">
    <location>
        <begin position="71"/>
        <end position="386"/>
    </location>
</feature>
<evidence type="ECO:0000256" key="2">
    <source>
        <dbReference type="ARBA" id="ARBA00012224"/>
    </source>
</evidence>
<keyword evidence="8" id="KW-1185">Reference proteome</keyword>
<comment type="similarity">
    <text evidence="5">Belongs to the class-II pyridoxal-phosphate-dependent aminotransferase family. MalY/PatB cystathionine beta-lyase subfamily.</text>
</comment>
<protein>
    <recommendedName>
        <fullName evidence="2">cysteine-S-conjugate beta-lyase</fullName>
        <ecNumber evidence="2">4.4.1.13</ecNumber>
    </recommendedName>
</protein>
<evidence type="ECO:0000256" key="5">
    <source>
        <dbReference type="ARBA" id="ARBA00037974"/>
    </source>
</evidence>
<comment type="cofactor">
    <cofactor evidence="1">
        <name>pyridoxal 5'-phosphate</name>
        <dbReference type="ChEBI" id="CHEBI:597326"/>
    </cofactor>
</comment>
<dbReference type="InterPro" id="IPR027619">
    <property type="entry name" value="C-S_lyase_PatB-like"/>
</dbReference>
<keyword evidence="4" id="KW-0456">Lyase</keyword>
<accession>A0A0V8QBD5</accession>
<gene>
    <name evidence="7" type="ORF">ASU35_03975</name>
</gene>
<keyword evidence="7" id="KW-0032">Aminotransferase</keyword>
<dbReference type="Pfam" id="PF00155">
    <property type="entry name" value="Aminotran_1_2"/>
    <property type="match status" value="1"/>
</dbReference>
<keyword evidence="7" id="KW-0808">Transferase</keyword>
<evidence type="ECO:0000256" key="1">
    <source>
        <dbReference type="ARBA" id="ARBA00001933"/>
    </source>
</evidence>
<evidence type="ECO:0000259" key="6">
    <source>
        <dbReference type="Pfam" id="PF00155"/>
    </source>
</evidence>
<dbReference type="EMBL" id="LNAM01000197">
    <property type="protein sequence ID" value="KSV57896.1"/>
    <property type="molecule type" value="Genomic_DNA"/>
</dbReference>
<sequence length="395" mass="44812">MDIVKFCSENCVERKGTGTLKWDSCKETFGYDDMLPLWIADMEIKSPESARKALAAAVEHGVFGYNLKGTEYFEAFSAWQKKHHGIDMKIENLRYATGVVGSLYVAVQTYTQPGDSVLICSPVYYPFYDAIINSGRNCVTCELDNHDGYYLLDFEKFEKTIVDNEVKEFILCSPHNPVSRVWSEEELDKMFMICRSHGVLVVSDEIHQDFTYDRKFLSSCMVKFGAYRDMLVTLNSGSKTFNLAGLIHSHVVIFDEKLMEKYDAHIKGTGSPETNLMGMAGLAAAFRGGEEWLENVKAVVLHNYNYLTETLARETPKVVVTPLEGTYLSWIDLRAYMPAEKVSEFVWNQCRLACDVGEWFSVNASGFFRMNLATDPKNVMEAVSRIVENLNKAEI</sequence>
<dbReference type="SUPFAM" id="SSF53383">
    <property type="entry name" value="PLP-dependent transferases"/>
    <property type="match status" value="1"/>
</dbReference>
<comment type="caution">
    <text evidence="7">The sequence shown here is derived from an EMBL/GenBank/DDBJ whole genome shotgun (WGS) entry which is preliminary data.</text>
</comment>
<dbReference type="InterPro" id="IPR051798">
    <property type="entry name" value="Class-II_PLP-Dep_Aminotrans"/>
</dbReference>
<dbReference type="InterPro" id="IPR004839">
    <property type="entry name" value="Aminotransferase_I/II_large"/>
</dbReference>
<dbReference type="PANTHER" id="PTHR43525">
    <property type="entry name" value="PROTEIN MALY"/>
    <property type="match status" value="1"/>
</dbReference>
<dbReference type="GO" id="GO:0008483">
    <property type="term" value="F:transaminase activity"/>
    <property type="evidence" value="ECO:0007669"/>
    <property type="project" value="UniProtKB-KW"/>
</dbReference>
<proteinExistence type="inferred from homology"/>
<dbReference type="AlphaFoldDB" id="A0A0V8QBD5"/>
<dbReference type="PANTHER" id="PTHR43525:SF1">
    <property type="entry name" value="PROTEIN MALY"/>
    <property type="match status" value="1"/>
</dbReference>
<dbReference type="InterPro" id="IPR015422">
    <property type="entry name" value="PyrdxlP-dep_Trfase_small"/>
</dbReference>
<dbReference type="InterPro" id="IPR015421">
    <property type="entry name" value="PyrdxlP-dep_Trfase_major"/>
</dbReference>
<evidence type="ECO:0000256" key="3">
    <source>
        <dbReference type="ARBA" id="ARBA00022898"/>
    </source>
</evidence>
<evidence type="ECO:0000313" key="7">
    <source>
        <dbReference type="EMBL" id="KSV57896.1"/>
    </source>
</evidence>
<evidence type="ECO:0000313" key="8">
    <source>
        <dbReference type="Proteomes" id="UP000054874"/>
    </source>
</evidence>
<keyword evidence="3" id="KW-0663">Pyridoxal phosphate</keyword>
<dbReference type="STRING" id="290052.ASU35_03975"/>
<dbReference type="NCBIfam" id="TIGR04350">
    <property type="entry name" value="C_S_lyase_PatB"/>
    <property type="match status" value="1"/>
</dbReference>
<dbReference type="GO" id="GO:0047804">
    <property type="term" value="F:cysteine-S-conjugate beta-lyase activity"/>
    <property type="evidence" value="ECO:0007669"/>
    <property type="project" value="UniProtKB-EC"/>
</dbReference>
<name>A0A0V8QBD5_9FIRM</name>
<evidence type="ECO:0000256" key="4">
    <source>
        <dbReference type="ARBA" id="ARBA00023239"/>
    </source>
</evidence>
<dbReference type="Proteomes" id="UP000054874">
    <property type="component" value="Unassembled WGS sequence"/>
</dbReference>